<proteinExistence type="predicted"/>
<evidence type="ECO:0000259" key="1">
    <source>
        <dbReference type="PROSITE" id="PS50048"/>
    </source>
</evidence>
<dbReference type="PROSITE" id="PS00463">
    <property type="entry name" value="ZN2_CY6_FUNGAL_1"/>
    <property type="match status" value="1"/>
</dbReference>
<evidence type="ECO:0000313" key="3">
    <source>
        <dbReference type="Proteomes" id="UP001295794"/>
    </source>
</evidence>
<sequence>MPGSATSSKPAADSSVFSTRRRALMACTNCRHRKIKCIAPADGDFGPCKRCAKRDMACEYVAVPEEMAYERHSDYVSPDPTNYDYTARNVQAGRSRDPQPITLPSASLNEYMRPSAGLQPDQRASVTLEPPYAGSFVDYSSQWPPGRQRASGLPSAGYMHPGYPYPGAGSDHQRQYAQLPDYVVRGQNQPVTCACPHNGPCYCGGNYHQ</sequence>
<protein>
    <recommendedName>
        <fullName evidence="1">Zn(2)-C6 fungal-type domain-containing protein</fullName>
    </recommendedName>
</protein>
<dbReference type="Pfam" id="PF00172">
    <property type="entry name" value="Zn_clus"/>
    <property type="match status" value="1"/>
</dbReference>
<dbReference type="EMBL" id="CAVNYO010000465">
    <property type="protein sequence ID" value="CAK5282971.1"/>
    <property type="molecule type" value="Genomic_DNA"/>
</dbReference>
<organism evidence="2 3">
    <name type="scientific">Mycena citricolor</name>
    <dbReference type="NCBI Taxonomy" id="2018698"/>
    <lineage>
        <taxon>Eukaryota</taxon>
        <taxon>Fungi</taxon>
        <taxon>Dikarya</taxon>
        <taxon>Basidiomycota</taxon>
        <taxon>Agaricomycotina</taxon>
        <taxon>Agaricomycetes</taxon>
        <taxon>Agaricomycetidae</taxon>
        <taxon>Agaricales</taxon>
        <taxon>Marasmiineae</taxon>
        <taxon>Mycenaceae</taxon>
        <taxon>Mycena</taxon>
    </lineage>
</organism>
<reference evidence="2" key="1">
    <citation type="submission" date="2023-11" db="EMBL/GenBank/DDBJ databases">
        <authorList>
            <person name="De Vega J J."/>
            <person name="De Vega J J."/>
        </authorList>
    </citation>
    <scope>NUCLEOTIDE SEQUENCE</scope>
</reference>
<gene>
    <name evidence="2" type="ORF">MYCIT1_LOCUS35158</name>
</gene>
<accession>A0AAD2K782</accession>
<feature type="domain" description="Zn(2)-C6 fungal-type" evidence="1">
    <location>
        <begin position="26"/>
        <end position="60"/>
    </location>
</feature>
<dbReference type="InterPro" id="IPR036864">
    <property type="entry name" value="Zn2-C6_fun-type_DNA-bd_sf"/>
</dbReference>
<keyword evidence="3" id="KW-1185">Reference proteome</keyword>
<dbReference type="GO" id="GO:0000981">
    <property type="term" value="F:DNA-binding transcription factor activity, RNA polymerase II-specific"/>
    <property type="evidence" value="ECO:0007669"/>
    <property type="project" value="InterPro"/>
</dbReference>
<dbReference type="Gene3D" id="4.10.240.10">
    <property type="entry name" value="Zn(2)-C6 fungal-type DNA-binding domain"/>
    <property type="match status" value="1"/>
</dbReference>
<dbReference type="Proteomes" id="UP001295794">
    <property type="component" value="Unassembled WGS sequence"/>
</dbReference>
<dbReference type="InterPro" id="IPR001138">
    <property type="entry name" value="Zn2Cys6_DnaBD"/>
</dbReference>
<dbReference type="SUPFAM" id="SSF57701">
    <property type="entry name" value="Zn2/Cys6 DNA-binding domain"/>
    <property type="match status" value="1"/>
</dbReference>
<name>A0AAD2K782_9AGAR</name>
<comment type="caution">
    <text evidence="2">The sequence shown here is derived from an EMBL/GenBank/DDBJ whole genome shotgun (WGS) entry which is preliminary data.</text>
</comment>
<dbReference type="AlphaFoldDB" id="A0AAD2K782"/>
<dbReference type="PROSITE" id="PS50048">
    <property type="entry name" value="ZN2_CY6_FUNGAL_2"/>
    <property type="match status" value="1"/>
</dbReference>
<dbReference type="SMART" id="SM00066">
    <property type="entry name" value="GAL4"/>
    <property type="match status" value="1"/>
</dbReference>
<dbReference type="GO" id="GO:0008270">
    <property type="term" value="F:zinc ion binding"/>
    <property type="evidence" value="ECO:0007669"/>
    <property type="project" value="InterPro"/>
</dbReference>
<evidence type="ECO:0000313" key="2">
    <source>
        <dbReference type="EMBL" id="CAK5282971.1"/>
    </source>
</evidence>
<dbReference type="CDD" id="cd00067">
    <property type="entry name" value="GAL4"/>
    <property type="match status" value="1"/>
</dbReference>